<gene>
    <name evidence="3" type="ORF">BSL78_15416</name>
</gene>
<proteinExistence type="predicted"/>
<dbReference type="AlphaFoldDB" id="A0A2G8KI91"/>
<dbReference type="InterPro" id="IPR051149">
    <property type="entry name" value="Spindly/BICDR_Dynein_Adapter"/>
</dbReference>
<evidence type="ECO:0000313" key="3">
    <source>
        <dbReference type="EMBL" id="PIK47708.1"/>
    </source>
</evidence>
<keyword evidence="1 2" id="KW-0175">Coiled coil</keyword>
<feature type="coiled-coil region" evidence="2">
    <location>
        <begin position="57"/>
        <end position="155"/>
    </location>
</feature>
<organism evidence="3 4">
    <name type="scientific">Stichopus japonicus</name>
    <name type="common">Sea cucumber</name>
    <dbReference type="NCBI Taxonomy" id="307972"/>
    <lineage>
        <taxon>Eukaryota</taxon>
        <taxon>Metazoa</taxon>
        <taxon>Echinodermata</taxon>
        <taxon>Eleutherozoa</taxon>
        <taxon>Echinozoa</taxon>
        <taxon>Holothuroidea</taxon>
        <taxon>Aspidochirotacea</taxon>
        <taxon>Aspidochirotida</taxon>
        <taxon>Stichopodidae</taxon>
        <taxon>Apostichopus</taxon>
    </lineage>
</organism>
<dbReference type="PANTHER" id="PTHR32123">
    <property type="entry name" value="BICD FAMILY-LIKE CARGO ADAPTER"/>
    <property type="match status" value="1"/>
</dbReference>
<accession>A0A2G8KI91</accession>
<dbReference type="PANTHER" id="PTHR32123:SF13">
    <property type="entry name" value="BICAUDAL D-RELATED PROTEIN HOMOLOG"/>
    <property type="match status" value="1"/>
</dbReference>
<protein>
    <submittedName>
        <fullName evidence="3">Uncharacterized protein</fullName>
    </submittedName>
</protein>
<evidence type="ECO:0000256" key="2">
    <source>
        <dbReference type="SAM" id="Coils"/>
    </source>
</evidence>
<evidence type="ECO:0000313" key="4">
    <source>
        <dbReference type="Proteomes" id="UP000230750"/>
    </source>
</evidence>
<comment type="caution">
    <text evidence="3">The sequence shown here is derived from an EMBL/GenBank/DDBJ whole genome shotgun (WGS) entry which is preliminary data.</text>
</comment>
<evidence type="ECO:0000256" key="1">
    <source>
        <dbReference type="ARBA" id="ARBA00023054"/>
    </source>
</evidence>
<dbReference type="EMBL" id="MRZV01000563">
    <property type="protein sequence ID" value="PIK47708.1"/>
    <property type="molecule type" value="Genomic_DNA"/>
</dbReference>
<dbReference type="STRING" id="307972.A0A2G8KI91"/>
<reference evidence="3 4" key="1">
    <citation type="journal article" date="2017" name="PLoS Biol.">
        <title>The sea cucumber genome provides insights into morphological evolution and visceral regeneration.</title>
        <authorList>
            <person name="Zhang X."/>
            <person name="Sun L."/>
            <person name="Yuan J."/>
            <person name="Sun Y."/>
            <person name="Gao Y."/>
            <person name="Zhang L."/>
            <person name="Li S."/>
            <person name="Dai H."/>
            <person name="Hamel J.F."/>
            <person name="Liu C."/>
            <person name="Yu Y."/>
            <person name="Liu S."/>
            <person name="Lin W."/>
            <person name="Guo K."/>
            <person name="Jin S."/>
            <person name="Xu P."/>
            <person name="Storey K.B."/>
            <person name="Huan P."/>
            <person name="Zhang T."/>
            <person name="Zhou Y."/>
            <person name="Zhang J."/>
            <person name="Lin C."/>
            <person name="Li X."/>
            <person name="Xing L."/>
            <person name="Huo D."/>
            <person name="Sun M."/>
            <person name="Wang L."/>
            <person name="Mercier A."/>
            <person name="Li F."/>
            <person name="Yang H."/>
            <person name="Xiang J."/>
        </authorList>
    </citation>
    <scope>NUCLEOTIDE SEQUENCE [LARGE SCALE GENOMIC DNA]</scope>
    <source>
        <strain evidence="3">Shaxun</strain>
        <tissue evidence="3">Muscle</tissue>
    </source>
</reference>
<dbReference type="Proteomes" id="UP000230750">
    <property type="component" value="Unassembled WGS sequence"/>
</dbReference>
<keyword evidence="4" id="KW-1185">Reference proteome</keyword>
<name>A0A2G8KI91_STIJA</name>
<sequence length="169" mass="19142">MASLGTNKQPTPVDSPDGVNVFAQLEQKEKDLMLAAELGKALLEKNKELQAKQDLMQSQFSQSIEVLQQERHALERKLATVEGEHESHLEELCSEIDRLQDGLARHQISNKKTEQEKEEYIGELLQHNQRIGMELKQTTEEKEELVAHIGSLENQVRAGMSPITLNPHL</sequence>
<dbReference type="OrthoDB" id="9451547at2759"/>